<dbReference type="Proteomes" id="UP000886069">
    <property type="component" value="Unassembled WGS sequence"/>
</dbReference>
<feature type="non-terminal residue" evidence="1">
    <location>
        <position position="105"/>
    </location>
</feature>
<evidence type="ECO:0000313" key="1">
    <source>
        <dbReference type="EMBL" id="HER43150.1"/>
    </source>
</evidence>
<gene>
    <name evidence="1" type="ORF">ENO08_01675</name>
</gene>
<accession>A0A7V2ATV8</accession>
<comment type="caution">
    <text evidence="1">The sequence shown here is derived from an EMBL/GenBank/DDBJ whole genome shotgun (WGS) entry which is preliminary data.</text>
</comment>
<reference evidence="1" key="1">
    <citation type="journal article" date="2020" name="mSystems">
        <title>Genome- and Community-Level Interaction Insights into Carbon Utilization and Element Cycling Functions of Hydrothermarchaeota in Hydrothermal Sediment.</title>
        <authorList>
            <person name="Zhou Z."/>
            <person name="Liu Y."/>
            <person name="Xu W."/>
            <person name="Pan J."/>
            <person name="Luo Z.H."/>
            <person name="Li M."/>
        </authorList>
    </citation>
    <scope>NUCLEOTIDE SEQUENCE [LARGE SCALE GENOMIC DNA]</scope>
    <source>
        <strain evidence="1">SpSt-1233</strain>
    </source>
</reference>
<protein>
    <submittedName>
        <fullName evidence="1">Uncharacterized protein</fullName>
    </submittedName>
</protein>
<sequence>MTSNTRRMRFRMIAPAYPTFNIYSRIAKGTTALGPLCVATAASTMSGWDVEVIDENNFRKLGPKNPDGRPDHGTLQSIRRADVAGFYGGLSSTIPRLEELVRFYR</sequence>
<name>A0A7V2ATV8_UNCEI</name>
<dbReference type="AlphaFoldDB" id="A0A7V2ATV8"/>
<proteinExistence type="predicted"/>
<dbReference type="EMBL" id="DSEC01000120">
    <property type="protein sequence ID" value="HER43150.1"/>
    <property type="molecule type" value="Genomic_DNA"/>
</dbReference>
<organism evidence="1">
    <name type="scientific">Eiseniibacteriota bacterium</name>
    <dbReference type="NCBI Taxonomy" id="2212470"/>
    <lineage>
        <taxon>Bacteria</taxon>
        <taxon>Candidatus Eiseniibacteriota</taxon>
    </lineage>
</organism>